<dbReference type="SMART" id="SM01110">
    <property type="entry name" value="Cutinase"/>
    <property type="match status" value="1"/>
</dbReference>
<comment type="caution">
    <text evidence="6">The sequence shown here is derived from an EMBL/GenBank/DDBJ whole genome shotgun (WGS) entry which is preliminary data.</text>
</comment>
<feature type="chain" id="PRO_5047084194" description="Cutinase" evidence="5">
    <location>
        <begin position="28"/>
        <end position="251"/>
    </location>
</feature>
<evidence type="ECO:0000313" key="7">
    <source>
        <dbReference type="Proteomes" id="UP001500390"/>
    </source>
</evidence>
<dbReference type="PROSITE" id="PS51318">
    <property type="entry name" value="TAT"/>
    <property type="match status" value="1"/>
</dbReference>
<dbReference type="PANTHER" id="PTHR33630">
    <property type="entry name" value="CUTINASE RV1984C-RELATED-RELATED"/>
    <property type="match status" value="1"/>
</dbReference>
<reference evidence="7" key="1">
    <citation type="journal article" date="2019" name="Int. J. Syst. Evol. Microbiol.">
        <title>The Global Catalogue of Microorganisms (GCM) 10K type strain sequencing project: providing services to taxonomists for standard genome sequencing and annotation.</title>
        <authorList>
            <consortium name="The Broad Institute Genomics Platform"/>
            <consortium name="The Broad Institute Genome Sequencing Center for Infectious Disease"/>
            <person name="Wu L."/>
            <person name="Ma J."/>
        </authorList>
    </citation>
    <scope>NUCLEOTIDE SEQUENCE [LARGE SCALE GENOMIC DNA]</scope>
    <source>
        <strain evidence="7">JCM 17738</strain>
    </source>
</reference>
<comment type="similarity">
    <text evidence="1">Belongs to the cutinase family.</text>
</comment>
<keyword evidence="2" id="KW-0719">Serine esterase</keyword>
<name>A0ABP8JNS6_9MICO</name>
<dbReference type="RefSeq" id="WP_159903571.1">
    <property type="nucleotide sequence ID" value="NZ_BAABFX010000023.1"/>
</dbReference>
<evidence type="ECO:0000256" key="2">
    <source>
        <dbReference type="ARBA" id="ARBA00022487"/>
    </source>
</evidence>
<evidence type="ECO:0000313" key="6">
    <source>
        <dbReference type="EMBL" id="GAA4393812.1"/>
    </source>
</evidence>
<dbReference type="InterPro" id="IPR000675">
    <property type="entry name" value="Cutinase/axe"/>
</dbReference>
<dbReference type="InterPro" id="IPR029058">
    <property type="entry name" value="AB_hydrolase_fold"/>
</dbReference>
<proteinExistence type="inferred from homology"/>
<evidence type="ECO:0000256" key="5">
    <source>
        <dbReference type="SAM" id="SignalP"/>
    </source>
</evidence>
<keyword evidence="3" id="KW-0378">Hydrolase</keyword>
<dbReference type="EMBL" id="BAABFX010000023">
    <property type="protein sequence ID" value="GAA4393812.1"/>
    <property type="molecule type" value="Genomic_DNA"/>
</dbReference>
<gene>
    <name evidence="6" type="ORF">GCM10023153_14160</name>
</gene>
<dbReference type="SUPFAM" id="SSF53474">
    <property type="entry name" value="alpha/beta-Hydrolases"/>
    <property type="match status" value="1"/>
</dbReference>
<dbReference type="InterPro" id="IPR006311">
    <property type="entry name" value="TAT_signal"/>
</dbReference>
<accession>A0ABP8JNS6</accession>
<dbReference type="Proteomes" id="UP001500390">
    <property type="component" value="Unassembled WGS sequence"/>
</dbReference>
<evidence type="ECO:0000256" key="3">
    <source>
        <dbReference type="ARBA" id="ARBA00022801"/>
    </source>
</evidence>
<organism evidence="6 7">
    <name type="scientific">Ornithinibacter aureus</name>
    <dbReference type="NCBI Taxonomy" id="622664"/>
    <lineage>
        <taxon>Bacteria</taxon>
        <taxon>Bacillati</taxon>
        <taxon>Actinomycetota</taxon>
        <taxon>Actinomycetes</taxon>
        <taxon>Micrococcales</taxon>
        <taxon>Intrasporangiaceae</taxon>
        <taxon>Ornithinibacter</taxon>
    </lineage>
</organism>
<evidence type="ECO:0008006" key="8">
    <source>
        <dbReference type="Google" id="ProtNLM"/>
    </source>
</evidence>
<dbReference type="PANTHER" id="PTHR33630:SF9">
    <property type="entry name" value="CUTINASE 4"/>
    <property type="match status" value="1"/>
</dbReference>
<keyword evidence="5" id="KW-0732">Signal</keyword>
<protein>
    <recommendedName>
        <fullName evidence="8">Cutinase</fullName>
    </recommendedName>
</protein>
<keyword evidence="4" id="KW-1015">Disulfide bond</keyword>
<keyword evidence="7" id="KW-1185">Reference proteome</keyword>
<evidence type="ECO:0000256" key="1">
    <source>
        <dbReference type="ARBA" id="ARBA00007534"/>
    </source>
</evidence>
<feature type="signal peptide" evidence="5">
    <location>
        <begin position="1"/>
        <end position="27"/>
    </location>
</feature>
<evidence type="ECO:0000256" key="4">
    <source>
        <dbReference type="ARBA" id="ARBA00023157"/>
    </source>
</evidence>
<sequence>MKVTSTRRRVLAATAVVAAAVATQAAAVPASATNSTLTCANVITIVTRGSNEAAGTGGTTNVYSSGGLGLMSGVAGKVASGTSKSVRTVGLKYPAAIGFGGLAYFSSLDTGKARLAAELNRLATLCPSSRTVLIGYSQGAHVVGDVTSNSNPNKLTSGAKSRIAAVYLTGDPVRRPYESHNRGTGIGGGVLIDRGAGQMSGLGSRIVSYCSKGDWACDAPHKDPTRSAAIHTSYGNSTLTTTYGTWIVGKL</sequence>
<dbReference type="Pfam" id="PF01083">
    <property type="entry name" value="Cutinase"/>
    <property type="match status" value="1"/>
</dbReference>
<dbReference type="Gene3D" id="3.40.50.1820">
    <property type="entry name" value="alpha/beta hydrolase"/>
    <property type="match status" value="1"/>
</dbReference>